<feature type="compositionally biased region" description="Pro residues" evidence="1">
    <location>
        <begin position="405"/>
        <end position="417"/>
    </location>
</feature>
<name>A0A6M0RUY5_9CYAN</name>
<evidence type="ECO:0000259" key="2">
    <source>
        <dbReference type="Pfam" id="PF08291"/>
    </source>
</evidence>
<dbReference type="Proteomes" id="UP000481033">
    <property type="component" value="Unassembled WGS sequence"/>
</dbReference>
<evidence type="ECO:0000256" key="1">
    <source>
        <dbReference type="SAM" id="MobiDB-lite"/>
    </source>
</evidence>
<reference evidence="3 4" key="1">
    <citation type="journal article" date="2020" name="Microb. Ecol.">
        <title>Ecogenomics of the Marine Benthic Filamentous Cyanobacterium Adonisia.</title>
        <authorList>
            <person name="Walter J.M."/>
            <person name="Coutinho F.H."/>
            <person name="Leomil L."/>
            <person name="Hargreaves P.I."/>
            <person name="Campeao M.E."/>
            <person name="Vieira V.V."/>
            <person name="Silva B.S."/>
            <person name="Fistarol G.O."/>
            <person name="Salomon P.S."/>
            <person name="Sawabe T."/>
            <person name="Mino S."/>
            <person name="Hosokawa M."/>
            <person name="Miyashita H."/>
            <person name="Maruyama F."/>
            <person name="van Verk M.C."/>
            <person name="Dutilh B.E."/>
            <person name="Thompson C.C."/>
            <person name="Thompson F.L."/>
        </authorList>
    </citation>
    <scope>NUCLEOTIDE SEQUENCE [LARGE SCALE GENOMIC DNA]</scope>
    <source>
        <strain evidence="3 4">CCMR0081</strain>
    </source>
</reference>
<dbReference type="RefSeq" id="WP_163663823.1">
    <property type="nucleotide sequence ID" value="NZ_QXHD01000004.1"/>
</dbReference>
<dbReference type="Pfam" id="PF08291">
    <property type="entry name" value="Peptidase_M15_3"/>
    <property type="match status" value="1"/>
</dbReference>
<proteinExistence type="predicted"/>
<comment type="caution">
    <text evidence="3">The sequence shown here is derived from an EMBL/GenBank/DDBJ whole genome shotgun (WGS) entry which is preliminary data.</text>
</comment>
<organism evidence="3 4">
    <name type="scientific">Adonisia turfae CCMR0081</name>
    <dbReference type="NCBI Taxonomy" id="2292702"/>
    <lineage>
        <taxon>Bacteria</taxon>
        <taxon>Bacillati</taxon>
        <taxon>Cyanobacteriota</taxon>
        <taxon>Adonisia</taxon>
        <taxon>Adonisia turfae</taxon>
    </lineage>
</organism>
<keyword evidence="4" id="KW-1185">Reference proteome</keyword>
<feature type="domain" description="Peptidase M15A C-terminal" evidence="2">
    <location>
        <begin position="452"/>
        <end position="535"/>
    </location>
</feature>
<dbReference type="InterPro" id="IPR013230">
    <property type="entry name" value="Peptidase_M15A_C"/>
</dbReference>
<sequence length="553" mass="63026">MATLVPDQRNYYYLLEAERAGIHKPILAGLYTVHQAPRLMDGETGLGIAPANKIAVAQVNTFPEQVQYAANTLRGLTNTLTANGWSGSDLWDAPKGRYSDRFIERIAEGYMPPGAEENSARLESCNAEKLLAAYLEDISYDYGAQELPHNLAELDDELLALADRIAPNYSRLDFQREALLEVARIWRKLDSHRSTIEAMKVPINNDVVDEAALDKELTNFIRQVSRFYSGYPHQREALLRLTQLWRQVDSREEAIEWLRSHDPRANETNLQIVDPALIAFVQRLPDHYKGDGYHRFALTETYRMWKELDSRPTALSELGVTPQFLSANKNNPPALAKAAKQVDQALLAFIDNVPNVYKETEEQREALIRLVQIWRKLDRRVDSIQSLFDDVRRMTRANRDSVEAPPAPKPAPLPPRPSRWTPHNLQLGASIIPNGNFTWAEATRGGTRMPPNQSTVDAMVRLAKLAQQARDRIGRPFHITSWYRPPDINRQVGGASNSRHIVGDAIDFYVDGLSGDQIYWALDPWWPGGLGRYRRFPRLSHLDARGYRARWRH</sequence>
<dbReference type="SUPFAM" id="SSF55166">
    <property type="entry name" value="Hedgehog/DD-peptidase"/>
    <property type="match status" value="1"/>
</dbReference>
<dbReference type="Gene3D" id="3.30.1380.10">
    <property type="match status" value="1"/>
</dbReference>
<gene>
    <name evidence="3" type="ORF">DXZ20_28795</name>
</gene>
<feature type="region of interest" description="Disordered" evidence="1">
    <location>
        <begin position="397"/>
        <end position="422"/>
    </location>
</feature>
<dbReference type="EMBL" id="QXHD01000004">
    <property type="protein sequence ID" value="NEZ59571.1"/>
    <property type="molecule type" value="Genomic_DNA"/>
</dbReference>
<evidence type="ECO:0000313" key="3">
    <source>
        <dbReference type="EMBL" id="NEZ59571.1"/>
    </source>
</evidence>
<evidence type="ECO:0000313" key="4">
    <source>
        <dbReference type="Proteomes" id="UP000481033"/>
    </source>
</evidence>
<accession>A0A6M0RUY5</accession>
<dbReference type="InterPro" id="IPR009045">
    <property type="entry name" value="Zn_M74/Hedgehog-like"/>
</dbReference>
<dbReference type="AlphaFoldDB" id="A0A6M0RUY5"/>
<protein>
    <submittedName>
        <fullName evidence="3">DUF882 domain-containing protein</fullName>
    </submittedName>
</protein>